<keyword evidence="3 5" id="KW-1133">Transmembrane helix</keyword>
<keyword evidence="4 5" id="KW-0472">Membrane</keyword>
<name>A0A7W7NT62_9SPHN</name>
<feature type="transmembrane region" description="Helical" evidence="5">
    <location>
        <begin position="358"/>
        <end position="382"/>
    </location>
</feature>
<dbReference type="AlphaFoldDB" id="A0A7W7NT62"/>
<dbReference type="PANTHER" id="PTHR43471">
    <property type="entry name" value="ABC TRANSPORTER PERMEASE"/>
    <property type="match status" value="1"/>
</dbReference>
<protein>
    <submittedName>
        <fullName evidence="7">ABC-type Na+ efflux pump permease subunit</fullName>
    </submittedName>
</protein>
<dbReference type="EMBL" id="JACHLN010000002">
    <property type="protein sequence ID" value="MBB4839627.1"/>
    <property type="molecule type" value="Genomic_DNA"/>
</dbReference>
<feature type="domain" description="ABC-2 type transporter transmembrane" evidence="6">
    <location>
        <begin position="20"/>
        <end position="467"/>
    </location>
</feature>
<keyword evidence="2 5" id="KW-0812">Transmembrane</keyword>
<comment type="caution">
    <text evidence="7">The sequence shown here is derived from an EMBL/GenBank/DDBJ whole genome shotgun (WGS) entry which is preliminary data.</text>
</comment>
<keyword evidence="8" id="KW-1185">Reference proteome</keyword>
<feature type="transmembrane region" description="Helical" evidence="5">
    <location>
        <begin position="394"/>
        <end position="427"/>
    </location>
</feature>
<sequence>MLQHILLVAGREYRQIAMTKSFWITLLILPLAFALGPLASRFIDKSDTETVMLIDQAGGAPSAAIRQRLTLDEQRAALDALARYVRRHELQKANPNALWAQQGRWYSDADVARFLAEGGVEGARKQIAAVSKEDAAGFKAPEANYRIVETPANVATAAPGQIDKALQPLLHPDDKSSAKPIDYVVLIPREFGASPAVRLWANGRPRASFVGTLQTVLTQDLRTRYLQANGVAPAAAATVGAIAPAIQVTTPPEGSGRERVLVRSILPLACAYILMMSLMLSGSWMLQGTVEERGNKLLETVLACVSPNELMYGKLVGTVAIGLSMILTWAACGIFAAYATHGAIADIIRPALEPVSTVGSVAAILYFFVAGYLMVSMLFLVIGAMSDSMRDAQGYLTPVILLIMMPFTLLVQAVVNGAGGIGVQVLTWVPLYTPFTVMARLGSGIPFWEMIGSGITLALFIALEIWLLGRVFRASLLSGGRRSIGEIIGLMRREA</sequence>
<proteinExistence type="predicted"/>
<evidence type="ECO:0000256" key="2">
    <source>
        <dbReference type="ARBA" id="ARBA00022692"/>
    </source>
</evidence>
<dbReference type="InterPro" id="IPR013525">
    <property type="entry name" value="ABC2_TM"/>
</dbReference>
<dbReference type="GO" id="GO:0140359">
    <property type="term" value="F:ABC-type transporter activity"/>
    <property type="evidence" value="ECO:0007669"/>
    <property type="project" value="InterPro"/>
</dbReference>
<evidence type="ECO:0000313" key="7">
    <source>
        <dbReference type="EMBL" id="MBB4839627.1"/>
    </source>
</evidence>
<evidence type="ECO:0000313" key="8">
    <source>
        <dbReference type="Proteomes" id="UP000575241"/>
    </source>
</evidence>
<feature type="transmembrane region" description="Helical" evidence="5">
    <location>
        <begin position="21"/>
        <end position="39"/>
    </location>
</feature>
<dbReference type="Proteomes" id="UP000575241">
    <property type="component" value="Unassembled WGS sequence"/>
</dbReference>
<dbReference type="PANTHER" id="PTHR43471:SF3">
    <property type="entry name" value="ABC TRANSPORTER PERMEASE PROTEIN NATB"/>
    <property type="match status" value="1"/>
</dbReference>
<evidence type="ECO:0000256" key="5">
    <source>
        <dbReference type="SAM" id="Phobius"/>
    </source>
</evidence>
<dbReference type="RefSeq" id="WP_184167894.1">
    <property type="nucleotide sequence ID" value="NZ_JACHLN010000002.1"/>
</dbReference>
<evidence type="ECO:0000256" key="1">
    <source>
        <dbReference type="ARBA" id="ARBA00004141"/>
    </source>
</evidence>
<evidence type="ECO:0000256" key="4">
    <source>
        <dbReference type="ARBA" id="ARBA00023136"/>
    </source>
</evidence>
<evidence type="ECO:0000256" key="3">
    <source>
        <dbReference type="ARBA" id="ARBA00022989"/>
    </source>
</evidence>
<evidence type="ECO:0000259" key="6">
    <source>
        <dbReference type="Pfam" id="PF12698"/>
    </source>
</evidence>
<feature type="transmembrane region" description="Helical" evidence="5">
    <location>
        <begin position="447"/>
        <end position="468"/>
    </location>
</feature>
<dbReference type="Pfam" id="PF12698">
    <property type="entry name" value="ABC2_membrane_3"/>
    <property type="match status" value="1"/>
</dbReference>
<reference evidence="7 8" key="1">
    <citation type="submission" date="2020-08" db="EMBL/GenBank/DDBJ databases">
        <title>Functional genomics of gut bacteria from endangered species of beetles.</title>
        <authorList>
            <person name="Carlos-Shanley C."/>
        </authorList>
    </citation>
    <scope>NUCLEOTIDE SEQUENCE [LARGE SCALE GENOMIC DNA]</scope>
    <source>
        <strain evidence="7 8">S00224</strain>
    </source>
</reference>
<gene>
    <name evidence="7" type="ORF">HNP52_002696</name>
</gene>
<accession>A0A7W7NT62</accession>
<organism evidence="7 8">
    <name type="scientific">Sphingomonas kyeonggiensis</name>
    <dbReference type="NCBI Taxonomy" id="1268553"/>
    <lineage>
        <taxon>Bacteria</taxon>
        <taxon>Pseudomonadati</taxon>
        <taxon>Pseudomonadota</taxon>
        <taxon>Alphaproteobacteria</taxon>
        <taxon>Sphingomonadales</taxon>
        <taxon>Sphingomonadaceae</taxon>
        <taxon>Sphingomonas</taxon>
    </lineage>
</organism>
<feature type="transmembrane region" description="Helical" evidence="5">
    <location>
        <begin position="315"/>
        <end position="338"/>
    </location>
</feature>
<feature type="transmembrane region" description="Helical" evidence="5">
    <location>
        <begin position="265"/>
        <end position="286"/>
    </location>
</feature>
<comment type="subcellular location">
    <subcellularLocation>
        <location evidence="1">Membrane</location>
        <topology evidence="1">Multi-pass membrane protein</topology>
    </subcellularLocation>
</comment>
<dbReference type="GO" id="GO:0016020">
    <property type="term" value="C:membrane"/>
    <property type="evidence" value="ECO:0007669"/>
    <property type="project" value="UniProtKB-SubCell"/>
</dbReference>